<feature type="transmembrane region" description="Helical" evidence="1">
    <location>
        <begin position="12"/>
        <end position="31"/>
    </location>
</feature>
<keyword evidence="1" id="KW-0812">Transmembrane</keyword>
<keyword evidence="1" id="KW-1133">Transmembrane helix</keyword>
<organism evidence="3 4">
    <name type="scientific">Trueperella pyogenes</name>
    <dbReference type="NCBI Taxonomy" id="1661"/>
    <lineage>
        <taxon>Bacteria</taxon>
        <taxon>Bacillati</taxon>
        <taxon>Actinomycetota</taxon>
        <taxon>Actinomycetes</taxon>
        <taxon>Actinomycetales</taxon>
        <taxon>Actinomycetaceae</taxon>
        <taxon>Trueperella</taxon>
    </lineage>
</organism>
<keyword evidence="1" id="KW-0472">Membrane</keyword>
<accession>A0A3Q9GFK7</accession>
<feature type="transmembrane region" description="Helical" evidence="1">
    <location>
        <begin position="37"/>
        <end position="55"/>
    </location>
</feature>
<dbReference type="Proteomes" id="UP000275951">
    <property type="component" value="Chromosome"/>
</dbReference>
<protein>
    <submittedName>
        <fullName evidence="3">PH domain-containing protein</fullName>
    </submittedName>
</protein>
<gene>
    <name evidence="3" type="ORF">EBQ10_04765</name>
</gene>
<evidence type="ECO:0000313" key="3">
    <source>
        <dbReference type="EMBL" id="AZR06676.1"/>
    </source>
</evidence>
<evidence type="ECO:0000313" key="4">
    <source>
        <dbReference type="Proteomes" id="UP000275951"/>
    </source>
</evidence>
<proteinExistence type="predicted"/>
<feature type="domain" description="Low molecular weight protein antigen 6 PH" evidence="2">
    <location>
        <begin position="58"/>
        <end position="108"/>
    </location>
</feature>
<dbReference type="RefSeq" id="WP_126920073.1">
    <property type="nucleotide sequence ID" value="NZ_CP033905.1"/>
</dbReference>
<dbReference type="Pfam" id="PF10756">
    <property type="entry name" value="bPH_6"/>
    <property type="match status" value="1"/>
</dbReference>
<dbReference type="InterPro" id="IPR019692">
    <property type="entry name" value="CFP-6_PH"/>
</dbReference>
<feature type="transmembrane region" description="Helical" evidence="1">
    <location>
        <begin position="184"/>
        <end position="204"/>
    </location>
</feature>
<sequence>MTLILRGKNTRFYAYLIYALAVISLVGSAVNGGIGEMLWALPIASVLVALGWTVFHNPRLEVDPGGLRVVNVFREHLIPWSDLAMVENRWGIYVHTKASDRKVSVWAIPSTVGLFNNSWRAQKSGAQPADPNIEWKDSGTQSRTVTSGFAADLITLRHQNITSNANLPGLKPAQHCESEVRIQVLPILVLGLALTSAILTLYNWR</sequence>
<name>A0A3Q9GFK7_9ACTO</name>
<reference evidence="3 4" key="1">
    <citation type="submission" date="2018-11" db="EMBL/GenBank/DDBJ databases">
        <title>Multidrug-resistant genes are associated with an 42-kb island TGI1 carrying a complex class 1 integron in a Trueperella pyogenes.</title>
        <authorList>
            <person name="Dong W."/>
        </authorList>
    </citation>
    <scope>NUCLEOTIDE SEQUENCE [LARGE SCALE GENOMIC DNA]</scope>
    <source>
        <strain evidence="3 4">TP4</strain>
    </source>
</reference>
<dbReference type="EMBL" id="CP033905">
    <property type="protein sequence ID" value="AZR06676.1"/>
    <property type="molecule type" value="Genomic_DNA"/>
</dbReference>
<evidence type="ECO:0000256" key="1">
    <source>
        <dbReference type="SAM" id="Phobius"/>
    </source>
</evidence>
<dbReference type="AlphaFoldDB" id="A0A3Q9GFK7"/>
<evidence type="ECO:0000259" key="2">
    <source>
        <dbReference type="Pfam" id="PF10756"/>
    </source>
</evidence>